<evidence type="ECO:0000313" key="3">
    <source>
        <dbReference type="Proteomes" id="UP000272238"/>
    </source>
</evidence>
<dbReference type="Gene3D" id="1.10.260.40">
    <property type="entry name" value="lambda repressor-like DNA-binding domains"/>
    <property type="match status" value="1"/>
</dbReference>
<comment type="caution">
    <text evidence="2">The sequence shown here is derived from an EMBL/GenBank/DDBJ whole genome shotgun (WGS) entry which is preliminary data.</text>
</comment>
<evidence type="ECO:0000313" key="2">
    <source>
        <dbReference type="EMBL" id="RKQ17491.1"/>
    </source>
</evidence>
<dbReference type="PROSITE" id="PS50943">
    <property type="entry name" value="HTH_CROC1"/>
    <property type="match status" value="1"/>
</dbReference>
<dbReference type="InterPro" id="IPR001387">
    <property type="entry name" value="Cro/C1-type_HTH"/>
</dbReference>
<name>A0A494Z5A0_9BACL</name>
<dbReference type="SMART" id="SM00530">
    <property type="entry name" value="HTH_XRE"/>
    <property type="match status" value="1"/>
</dbReference>
<reference evidence="2 3" key="1">
    <citation type="journal article" date="2016" name="Antonie Van Leeuwenhoek">
        <title>Lysinibacillus endophyticus sp. nov., an indole-3-acetic acid producing endophytic bacterium isolated from corn root (Zea mays cv. Xinken-5).</title>
        <authorList>
            <person name="Yu J."/>
            <person name="Guan X."/>
            <person name="Liu C."/>
            <person name="Xiang W."/>
            <person name="Yu Z."/>
            <person name="Liu X."/>
            <person name="Wang G."/>
        </authorList>
    </citation>
    <scope>NUCLEOTIDE SEQUENCE [LARGE SCALE GENOMIC DNA]</scope>
    <source>
        <strain evidence="2 3">DSM 100506</strain>
    </source>
</reference>
<gene>
    <name evidence="2" type="ORF">D8M03_07830</name>
</gene>
<dbReference type="CDD" id="cd00093">
    <property type="entry name" value="HTH_XRE"/>
    <property type="match status" value="1"/>
</dbReference>
<dbReference type="InterPro" id="IPR010982">
    <property type="entry name" value="Lambda_DNA-bd_dom_sf"/>
</dbReference>
<sequence>MNCTRYSKHTIDGRKVKIARAEKGWTLTRLASESGVSRKTIGEIEKGYKKIIRSSTIDQLALTLEKPLEYFYKEN</sequence>
<dbReference type="RefSeq" id="WP_121214212.1">
    <property type="nucleotide sequence ID" value="NZ_RBZN01000014.1"/>
</dbReference>
<dbReference type="GO" id="GO:0003677">
    <property type="term" value="F:DNA binding"/>
    <property type="evidence" value="ECO:0007669"/>
    <property type="project" value="InterPro"/>
</dbReference>
<evidence type="ECO:0000259" key="1">
    <source>
        <dbReference type="PROSITE" id="PS50943"/>
    </source>
</evidence>
<keyword evidence="3" id="KW-1185">Reference proteome</keyword>
<protein>
    <submittedName>
        <fullName evidence="2">XRE family transcriptional regulator</fullName>
    </submittedName>
</protein>
<dbReference type="EMBL" id="RBZN01000014">
    <property type="protein sequence ID" value="RKQ17491.1"/>
    <property type="molecule type" value="Genomic_DNA"/>
</dbReference>
<dbReference type="SUPFAM" id="SSF47413">
    <property type="entry name" value="lambda repressor-like DNA-binding domains"/>
    <property type="match status" value="1"/>
</dbReference>
<feature type="domain" description="HTH cro/C1-type" evidence="1">
    <location>
        <begin position="16"/>
        <end position="71"/>
    </location>
</feature>
<dbReference type="OrthoDB" id="2889696at2"/>
<dbReference type="AlphaFoldDB" id="A0A494Z5A0"/>
<dbReference type="Proteomes" id="UP000272238">
    <property type="component" value="Unassembled WGS sequence"/>
</dbReference>
<proteinExistence type="predicted"/>
<accession>A0A494Z5A0</accession>
<organism evidence="2 3">
    <name type="scientific">Ureibacillus endophyticus</name>
    <dbReference type="NCBI Taxonomy" id="1978490"/>
    <lineage>
        <taxon>Bacteria</taxon>
        <taxon>Bacillati</taxon>
        <taxon>Bacillota</taxon>
        <taxon>Bacilli</taxon>
        <taxon>Bacillales</taxon>
        <taxon>Caryophanaceae</taxon>
        <taxon>Ureibacillus</taxon>
    </lineage>
</organism>
<dbReference type="Pfam" id="PF01381">
    <property type="entry name" value="HTH_3"/>
    <property type="match status" value="1"/>
</dbReference>